<dbReference type="Proteomes" id="UP000006727">
    <property type="component" value="Chromosome 4"/>
</dbReference>
<dbReference type="InParanoid" id="A0A2K1KQ85"/>
<evidence type="ECO:0000313" key="2">
    <source>
        <dbReference type="EnsemblPlants" id="PAC:32921398.CDS.1"/>
    </source>
</evidence>
<evidence type="ECO:0000313" key="3">
    <source>
        <dbReference type="Proteomes" id="UP000006727"/>
    </source>
</evidence>
<keyword evidence="3" id="KW-1185">Reference proteome</keyword>
<sequence length="96" mass="10570">MHSYVTEPVVPSSQQFQKLQPCPQFSIFKWQAEHLDARSVGSVGIASSTAKRNVKSAERSSGTYSIRCMGSSKDGVFLGSSLEGFKHRNPSSRFQT</sequence>
<dbReference type="EMBL" id="ABEU02000004">
    <property type="protein sequence ID" value="PNR55928.1"/>
    <property type="molecule type" value="Genomic_DNA"/>
</dbReference>
<evidence type="ECO:0000313" key="1">
    <source>
        <dbReference type="EMBL" id="PNR55928.1"/>
    </source>
</evidence>
<dbReference type="AlphaFoldDB" id="A0A2K1KQ85"/>
<protein>
    <submittedName>
        <fullName evidence="1 2">Uncharacterized protein</fullName>
    </submittedName>
</protein>
<reference evidence="2" key="3">
    <citation type="submission" date="2020-12" db="UniProtKB">
        <authorList>
            <consortium name="EnsemblPlants"/>
        </authorList>
    </citation>
    <scope>IDENTIFICATION</scope>
</reference>
<dbReference type="Gramene" id="Pp3c4_27630V3.1">
    <property type="protein sequence ID" value="PAC:32921398.CDS.1"/>
    <property type="gene ID" value="Pp3c4_27630"/>
</dbReference>
<organism evidence="1">
    <name type="scientific">Physcomitrium patens</name>
    <name type="common">Spreading-leaved earth moss</name>
    <name type="synonym">Physcomitrella patens</name>
    <dbReference type="NCBI Taxonomy" id="3218"/>
    <lineage>
        <taxon>Eukaryota</taxon>
        <taxon>Viridiplantae</taxon>
        <taxon>Streptophyta</taxon>
        <taxon>Embryophyta</taxon>
        <taxon>Bryophyta</taxon>
        <taxon>Bryophytina</taxon>
        <taxon>Bryopsida</taxon>
        <taxon>Funariidae</taxon>
        <taxon>Funariales</taxon>
        <taxon>Funariaceae</taxon>
        <taxon>Physcomitrium</taxon>
    </lineage>
</organism>
<dbReference type="Gramene" id="Pp3c4_27630V3.2">
    <property type="protein sequence ID" value="PAC:32921399.CDS.1"/>
    <property type="gene ID" value="Pp3c4_27630"/>
</dbReference>
<proteinExistence type="predicted"/>
<reference evidence="1 3" key="2">
    <citation type="journal article" date="2018" name="Plant J.">
        <title>The Physcomitrella patens chromosome-scale assembly reveals moss genome structure and evolution.</title>
        <authorList>
            <person name="Lang D."/>
            <person name="Ullrich K.K."/>
            <person name="Murat F."/>
            <person name="Fuchs J."/>
            <person name="Jenkins J."/>
            <person name="Haas F.B."/>
            <person name="Piednoel M."/>
            <person name="Gundlach H."/>
            <person name="Van Bel M."/>
            <person name="Meyberg R."/>
            <person name="Vives C."/>
            <person name="Morata J."/>
            <person name="Symeonidi A."/>
            <person name="Hiss M."/>
            <person name="Muchero W."/>
            <person name="Kamisugi Y."/>
            <person name="Saleh O."/>
            <person name="Blanc G."/>
            <person name="Decker E.L."/>
            <person name="van Gessel N."/>
            <person name="Grimwood J."/>
            <person name="Hayes R.D."/>
            <person name="Graham S.W."/>
            <person name="Gunter L.E."/>
            <person name="McDaniel S.F."/>
            <person name="Hoernstein S.N.W."/>
            <person name="Larsson A."/>
            <person name="Li F.W."/>
            <person name="Perroud P.F."/>
            <person name="Phillips J."/>
            <person name="Ranjan P."/>
            <person name="Rokshar D.S."/>
            <person name="Rothfels C.J."/>
            <person name="Schneider L."/>
            <person name="Shu S."/>
            <person name="Stevenson D.W."/>
            <person name="Thummler F."/>
            <person name="Tillich M."/>
            <person name="Villarreal Aguilar J.C."/>
            <person name="Widiez T."/>
            <person name="Wong G.K."/>
            <person name="Wymore A."/>
            <person name="Zhang Y."/>
            <person name="Zimmer A.D."/>
            <person name="Quatrano R.S."/>
            <person name="Mayer K.F.X."/>
            <person name="Goodstein D."/>
            <person name="Casacuberta J.M."/>
            <person name="Vandepoele K."/>
            <person name="Reski R."/>
            <person name="Cuming A.C."/>
            <person name="Tuskan G.A."/>
            <person name="Maumus F."/>
            <person name="Salse J."/>
            <person name="Schmutz J."/>
            <person name="Rensing S.A."/>
        </authorList>
    </citation>
    <scope>NUCLEOTIDE SEQUENCE [LARGE SCALE GENOMIC DNA]</scope>
    <source>
        <strain evidence="2 3">cv. Gransden 2004</strain>
    </source>
</reference>
<dbReference type="EnsemblPlants" id="Pp3c4_27630V3.2">
    <property type="protein sequence ID" value="PAC:32921399.CDS.1"/>
    <property type="gene ID" value="Pp3c4_27630"/>
</dbReference>
<accession>A0A2K1KQ85</accession>
<dbReference type="PaxDb" id="3218-PP1S115_117V6.1"/>
<dbReference type="EnsemblPlants" id="Pp3c4_27630V3.1">
    <property type="protein sequence ID" value="PAC:32921398.CDS.1"/>
    <property type="gene ID" value="Pp3c4_27630"/>
</dbReference>
<name>A0A2K1KQ85_PHYPA</name>
<gene>
    <name evidence="1" type="ORF">PHYPA_006825</name>
</gene>
<reference evidence="1 3" key="1">
    <citation type="journal article" date="2008" name="Science">
        <title>The Physcomitrella genome reveals evolutionary insights into the conquest of land by plants.</title>
        <authorList>
            <person name="Rensing S."/>
            <person name="Lang D."/>
            <person name="Zimmer A."/>
            <person name="Terry A."/>
            <person name="Salamov A."/>
            <person name="Shapiro H."/>
            <person name="Nishiyama T."/>
            <person name="Perroud P.-F."/>
            <person name="Lindquist E."/>
            <person name="Kamisugi Y."/>
            <person name="Tanahashi T."/>
            <person name="Sakakibara K."/>
            <person name="Fujita T."/>
            <person name="Oishi K."/>
            <person name="Shin-I T."/>
            <person name="Kuroki Y."/>
            <person name="Toyoda A."/>
            <person name="Suzuki Y."/>
            <person name="Hashimoto A."/>
            <person name="Yamaguchi K."/>
            <person name="Sugano A."/>
            <person name="Kohara Y."/>
            <person name="Fujiyama A."/>
            <person name="Anterola A."/>
            <person name="Aoki S."/>
            <person name="Ashton N."/>
            <person name="Barbazuk W.B."/>
            <person name="Barker E."/>
            <person name="Bennetzen J."/>
            <person name="Bezanilla M."/>
            <person name="Blankenship R."/>
            <person name="Cho S.H."/>
            <person name="Dutcher S."/>
            <person name="Estelle M."/>
            <person name="Fawcett J.A."/>
            <person name="Gundlach H."/>
            <person name="Hanada K."/>
            <person name="Heyl A."/>
            <person name="Hicks K.A."/>
            <person name="Hugh J."/>
            <person name="Lohr M."/>
            <person name="Mayer K."/>
            <person name="Melkozernov A."/>
            <person name="Murata T."/>
            <person name="Nelson D."/>
            <person name="Pils B."/>
            <person name="Prigge M."/>
            <person name="Reiss B."/>
            <person name="Renner T."/>
            <person name="Rombauts S."/>
            <person name="Rushton P."/>
            <person name="Sanderfoot A."/>
            <person name="Schween G."/>
            <person name="Shiu S.-H."/>
            <person name="Stueber K."/>
            <person name="Theodoulou F.L."/>
            <person name="Tu H."/>
            <person name="Van de Peer Y."/>
            <person name="Verrier P.J."/>
            <person name="Waters E."/>
            <person name="Wood A."/>
            <person name="Yang L."/>
            <person name="Cove D."/>
            <person name="Cuming A."/>
            <person name="Hasebe M."/>
            <person name="Lucas S."/>
            <person name="Mishler D.B."/>
            <person name="Reski R."/>
            <person name="Grigoriev I."/>
            <person name="Quatrano R.S."/>
            <person name="Boore J.L."/>
        </authorList>
    </citation>
    <scope>NUCLEOTIDE SEQUENCE [LARGE SCALE GENOMIC DNA]</scope>
    <source>
        <strain evidence="2 3">cv. Gransden 2004</strain>
    </source>
</reference>